<reference evidence="1" key="1">
    <citation type="submission" date="2025-08" db="UniProtKB">
        <authorList>
            <consortium name="Ensembl"/>
        </authorList>
    </citation>
    <scope>IDENTIFICATION</scope>
</reference>
<reference evidence="1" key="2">
    <citation type="submission" date="2025-09" db="UniProtKB">
        <authorList>
            <consortium name="Ensembl"/>
        </authorList>
    </citation>
    <scope>IDENTIFICATION</scope>
</reference>
<dbReference type="Ensembl" id="ENSNNAT00000025948.1">
    <property type="protein sequence ID" value="ENSNNAP00000024751.1"/>
    <property type="gene ID" value="ENSNNAG00000016234.1"/>
</dbReference>
<evidence type="ECO:0000313" key="2">
    <source>
        <dbReference type="Proteomes" id="UP000694559"/>
    </source>
</evidence>
<dbReference type="OMA" id="DDYGTRE"/>
<evidence type="ECO:0008006" key="3">
    <source>
        <dbReference type="Google" id="ProtNLM"/>
    </source>
</evidence>
<accession>A0A8C6Y8D3</accession>
<protein>
    <recommendedName>
        <fullName evidence="3">Bifunctional UDP-N-acetylglucosamine 2-epimerase/N-acetylmannosamine kinase</fullName>
    </recommendedName>
</protein>
<dbReference type="AlphaFoldDB" id="A0A8C6Y8D3"/>
<sequence length="62" mass="7025">MEKNGNNRKLRVCVATCNRADYSKLAPIMFGLKAEAQFFELDIVVLGSHLIDDYGKYNPSRC</sequence>
<dbReference type="Proteomes" id="UP000694559">
    <property type="component" value="Unplaced"/>
</dbReference>
<dbReference type="Gene3D" id="3.40.50.2000">
    <property type="entry name" value="Glycogen Phosphorylase B"/>
    <property type="match status" value="1"/>
</dbReference>
<keyword evidence="2" id="KW-1185">Reference proteome</keyword>
<dbReference type="GeneTree" id="ENSGT00940000175611"/>
<evidence type="ECO:0000313" key="1">
    <source>
        <dbReference type="Ensembl" id="ENSNNAP00000024751.1"/>
    </source>
</evidence>
<organism evidence="1 2">
    <name type="scientific">Naja naja</name>
    <name type="common">Indian cobra</name>
    <dbReference type="NCBI Taxonomy" id="35670"/>
    <lineage>
        <taxon>Eukaryota</taxon>
        <taxon>Metazoa</taxon>
        <taxon>Chordata</taxon>
        <taxon>Craniata</taxon>
        <taxon>Vertebrata</taxon>
        <taxon>Euteleostomi</taxon>
        <taxon>Lepidosauria</taxon>
        <taxon>Squamata</taxon>
        <taxon>Bifurcata</taxon>
        <taxon>Unidentata</taxon>
        <taxon>Episquamata</taxon>
        <taxon>Toxicofera</taxon>
        <taxon>Serpentes</taxon>
        <taxon>Colubroidea</taxon>
        <taxon>Elapidae</taxon>
        <taxon>Elapinae</taxon>
        <taxon>Naja</taxon>
    </lineage>
</organism>
<name>A0A8C6Y8D3_NAJNA</name>
<proteinExistence type="predicted"/>
<dbReference type="OrthoDB" id="2968753at2759"/>
<dbReference type="SUPFAM" id="SSF53756">
    <property type="entry name" value="UDP-Glycosyltransferase/glycogen phosphorylase"/>
    <property type="match status" value="1"/>
</dbReference>